<proteinExistence type="predicted"/>
<dbReference type="EMBL" id="SJPU01000020">
    <property type="protein sequence ID" value="TWU05378.1"/>
    <property type="molecule type" value="Genomic_DNA"/>
</dbReference>
<accession>A0A5C6B0E8</accession>
<keyword evidence="2" id="KW-1185">Reference proteome</keyword>
<evidence type="ECO:0000313" key="2">
    <source>
        <dbReference type="Proteomes" id="UP000319908"/>
    </source>
</evidence>
<name>A0A5C6B0E8_9BACT</name>
<sequence>MPAHVGRYKFKHSITNLIVAHDLPFRLPTVSAVHAFKSIFSFAECRNSFPAFICIIHQRDFSSIQNLYQVFDRLFSLPFDEGEFLFNTVAGVSLTEDFY</sequence>
<protein>
    <submittedName>
        <fullName evidence="1">Uncharacterized protein</fullName>
    </submittedName>
</protein>
<comment type="caution">
    <text evidence="1">The sequence shown here is derived from an EMBL/GenBank/DDBJ whole genome shotgun (WGS) entry which is preliminary data.</text>
</comment>
<gene>
    <name evidence="1" type="ORF">Poly21_57180</name>
</gene>
<dbReference type="Proteomes" id="UP000319908">
    <property type="component" value="Unassembled WGS sequence"/>
</dbReference>
<evidence type="ECO:0000313" key="1">
    <source>
        <dbReference type="EMBL" id="TWU05378.1"/>
    </source>
</evidence>
<dbReference type="AlphaFoldDB" id="A0A5C6B0E8"/>
<reference evidence="1 2" key="1">
    <citation type="journal article" date="2020" name="Antonie Van Leeuwenhoek">
        <title>Rhodopirellula heiligendammensis sp. nov., Rhodopirellula pilleata sp. nov., and Rhodopirellula solitaria sp. nov. isolated from natural or artificial marine surfaces in Northern Germany and California, USA, and emended description of the genus Rhodopirellula.</title>
        <authorList>
            <person name="Kallscheuer N."/>
            <person name="Wiegand S."/>
            <person name="Jogler M."/>
            <person name="Boedeker C."/>
            <person name="Peeters S.H."/>
            <person name="Rast P."/>
            <person name="Heuer A."/>
            <person name="Jetten M.S.M."/>
            <person name="Rohde M."/>
            <person name="Jogler C."/>
        </authorList>
    </citation>
    <scope>NUCLEOTIDE SEQUENCE [LARGE SCALE GENOMIC DNA]</scope>
    <source>
        <strain evidence="1 2">Poly21</strain>
    </source>
</reference>
<organism evidence="1 2">
    <name type="scientific">Allorhodopirellula heiligendammensis</name>
    <dbReference type="NCBI Taxonomy" id="2714739"/>
    <lineage>
        <taxon>Bacteria</taxon>
        <taxon>Pseudomonadati</taxon>
        <taxon>Planctomycetota</taxon>
        <taxon>Planctomycetia</taxon>
        <taxon>Pirellulales</taxon>
        <taxon>Pirellulaceae</taxon>
        <taxon>Allorhodopirellula</taxon>
    </lineage>
</organism>